<evidence type="ECO:0000259" key="2">
    <source>
        <dbReference type="Pfam" id="PF00425"/>
    </source>
</evidence>
<dbReference type="AlphaFoldDB" id="A0A0A1MBB9"/>
<dbReference type="GO" id="GO:0009396">
    <property type="term" value="P:folic acid-containing compound biosynthetic process"/>
    <property type="evidence" value="ECO:0007669"/>
    <property type="project" value="InterPro"/>
</dbReference>
<dbReference type="Pfam" id="PF01063">
    <property type="entry name" value="Aminotran_4"/>
    <property type="match status" value="1"/>
</dbReference>
<dbReference type="Gene3D" id="3.60.120.10">
    <property type="entry name" value="Anthranilate synthase"/>
    <property type="match status" value="1"/>
</dbReference>
<dbReference type="EMBL" id="CDGG01000001">
    <property type="protein sequence ID" value="CEI82650.1"/>
    <property type="molecule type" value="Genomic_DNA"/>
</dbReference>
<dbReference type="RefSeq" id="WP_042532628.1">
    <property type="nucleotide sequence ID" value="NZ_CDGG01000001.1"/>
</dbReference>
<dbReference type="InterPro" id="IPR001544">
    <property type="entry name" value="Aminotrans_IV"/>
</dbReference>
<dbReference type="InterPro" id="IPR036038">
    <property type="entry name" value="Aminotransferase-like"/>
</dbReference>
<dbReference type="InterPro" id="IPR043132">
    <property type="entry name" value="BCAT-like_C"/>
</dbReference>
<dbReference type="GO" id="GO:0000162">
    <property type="term" value="P:L-tryptophan biosynthetic process"/>
    <property type="evidence" value="ECO:0007669"/>
    <property type="project" value="TreeGrafter"/>
</dbReference>
<protein>
    <submittedName>
        <fullName evidence="3">Aminodeoxychorismate synthase component 1</fullName>
    </submittedName>
</protein>
<feature type="compositionally biased region" description="Basic and acidic residues" evidence="1">
    <location>
        <begin position="205"/>
        <end position="221"/>
    </location>
</feature>
<accession>A0A0A1MBB9</accession>
<dbReference type="PANTHER" id="PTHR11236:SF50">
    <property type="entry name" value="AMINODEOXYCHORISMATE SYNTHASE COMPONENT 1"/>
    <property type="match status" value="1"/>
</dbReference>
<proteinExistence type="predicted"/>
<dbReference type="NCBIfam" id="TIGR00553">
    <property type="entry name" value="pabB"/>
    <property type="match status" value="1"/>
</dbReference>
<name>A0A0A1MBB9_9BACI</name>
<dbReference type="SUPFAM" id="SSF56752">
    <property type="entry name" value="D-aminoacid aminotransferase-like PLP-dependent enzymes"/>
    <property type="match status" value="1"/>
</dbReference>
<gene>
    <name evidence="3" type="primary">pabB_2</name>
    <name evidence="3" type="ORF">BN997_02533</name>
</gene>
<reference evidence="3 4" key="1">
    <citation type="submission" date="2014-11" db="EMBL/GenBank/DDBJ databases">
        <authorList>
            <person name="Urmite Genomes Urmite Genomes"/>
        </authorList>
    </citation>
    <scope>NUCLEOTIDE SEQUENCE [LARGE SCALE GENOMIC DNA]</scope>
    <source>
        <strain evidence="3 4">Oc5</strain>
    </source>
</reference>
<dbReference type="Gene3D" id="3.20.10.10">
    <property type="entry name" value="D-amino Acid Aminotransferase, subunit A, domain 2"/>
    <property type="match status" value="1"/>
</dbReference>
<evidence type="ECO:0000256" key="1">
    <source>
        <dbReference type="SAM" id="MobiDB-lite"/>
    </source>
</evidence>
<dbReference type="PANTHER" id="PTHR11236">
    <property type="entry name" value="AMINOBENZOATE/ANTHRANILATE SYNTHASE"/>
    <property type="match status" value="1"/>
</dbReference>
<dbReference type="InterPro" id="IPR015890">
    <property type="entry name" value="Chorismate_C"/>
</dbReference>
<dbReference type="GO" id="GO:0046820">
    <property type="term" value="F:4-amino-4-deoxychorismate synthase activity"/>
    <property type="evidence" value="ECO:0007669"/>
    <property type="project" value="TreeGrafter"/>
</dbReference>
<feature type="domain" description="Chorismate-utilising enzyme C-terminal" evidence="2">
    <location>
        <begin position="114"/>
        <end position="368"/>
    </location>
</feature>
<dbReference type="InterPro" id="IPR019999">
    <property type="entry name" value="Anth_synth_I-like"/>
</dbReference>
<dbReference type="Pfam" id="PF00425">
    <property type="entry name" value="Chorismate_bind"/>
    <property type="match status" value="1"/>
</dbReference>
<dbReference type="InterPro" id="IPR005801">
    <property type="entry name" value="ADC_synthase"/>
</dbReference>
<keyword evidence="4" id="KW-1185">Reference proteome</keyword>
<organism evidence="3 4">
    <name type="scientific">Oceanobacillus oncorhynchi</name>
    <dbReference type="NCBI Taxonomy" id="545501"/>
    <lineage>
        <taxon>Bacteria</taxon>
        <taxon>Bacillati</taxon>
        <taxon>Bacillota</taxon>
        <taxon>Bacilli</taxon>
        <taxon>Bacillales</taxon>
        <taxon>Bacillaceae</taxon>
        <taxon>Oceanobacillus</taxon>
    </lineage>
</organism>
<feature type="region of interest" description="Disordered" evidence="1">
    <location>
        <begin position="198"/>
        <end position="221"/>
    </location>
</feature>
<sequence length="578" mass="66302">MIENTKMLFDFSFEEEEGVRRIFDKPMDILIAHSDDEVENVFAQMEGYQQQGYYLAGYISYEAASAFDKNLVTHKKSDLPLMVMGVFKSVQLEHTRPAADRAYPPVNWEMTTHKQQYQQNIESIKAAIARGDTYQVNYTVRMEADRAVDADLLYEQLSGAQQARYGAHLQIGDYQIVSASPELFFERRQQFIHTKPMKGTIKRGRTPEEDSSNKRKLTHSEKDRAENVMIVDLLRNDLSKIAVRGSVHVPKLFEIEKYPTVYQMTSTIRAELKENLSNFDLFKALFPCGSITGAPKQSTMEIIHELEDSPRDIYCGSIGFITPNQDALFNVAIRTAWMKNGKPPFYGAGGGITWESDTEGEYEEALAKTAILKAASPSFQIVETMKYDGTQILRLNRHLARLKRTALQFQYPYSMDNIRQQLKEKVKNYDGEQRVRLLLGQDGEINITCTPLMKESEAIKKAGIASSPINKNDIFYYYKTTNRQMYTSFREQAPASFDVLLWNEEEQLTEFTIGNLVIKQQGAYYTPPISSGLLAGTYREELLERGVIKEKILWKKDISSFEEVWLINSVRGWVRVTF</sequence>
<dbReference type="PRINTS" id="PR00095">
    <property type="entry name" value="ANTSNTHASEI"/>
</dbReference>
<dbReference type="OrthoDB" id="9803598at2"/>
<dbReference type="SUPFAM" id="SSF56322">
    <property type="entry name" value="ADC synthase"/>
    <property type="match status" value="1"/>
</dbReference>
<evidence type="ECO:0000313" key="3">
    <source>
        <dbReference type="EMBL" id="CEI82650.1"/>
    </source>
</evidence>
<dbReference type="STRING" id="545501.BN997_02533"/>
<dbReference type="Proteomes" id="UP000040453">
    <property type="component" value="Unassembled WGS sequence"/>
</dbReference>
<dbReference type="Gene3D" id="3.30.470.10">
    <property type="match status" value="1"/>
</dbReference>
<evidence type="ECO:0000313" key="4">
    <source>
        <dbReference type="Proteomes" id="UP000040453"/>
    </source>
</evidence>
<dbReference type="InterPro" id="IPR005802">
    <property type="entry name" value="ADC_synth_comp_1"/>
</dbReference>
<dbReference type="InterPro" id="IPR043131">
    <property type="entry name" value="BCAT-like_N"/>
</dbReference>